<dbReference type="Proteomes" id="UP000184342">
    <property type="component" value="Unassembled WGS sequence"/>
</dbReference>
<dbReference type="GO" id="GO:0033178">
    <property type="term" value="C:proton-transporting two-sector ATPase complex, catalytic domain"/>
    <property type="evidence" value="ECO:0007669"/>
    <property type="project" value="InterPro"/>
</dbReference>
<gene>
    <name evidence="4" type="ORF">SAMN02745691_00562</name>
</gene>
<dbReference type="InterPro" id="IPR002842">
    <property type="entry name" value="ATPase_V1_Esu"/>
</dbReference>
<organism evidence="4 5">
    <name type="scientific">Parasporobacterium paucivorans DSM 15970</name>
    <dbReference type="NCBI Taxonomy" id="1122934"/>
    <lineage>
        <taxon>Bacteria</taxon>
        <taxon>Bacillati</taxon>
        <taxon>Bacillota</taxon>
        <taxon>Clostridia</taxon>
        <taxon>Lachnospirales</taxon>
        <taxon>Lachnospiraceae</taxon>
        <taxon>Parasporobacterium</taxon>
    </lineage>
</organism>
<dbReference type="AlphaFoldDB" id="A0A1M6CQ06"/>
<protein>
    <submittedName>
        <fullName evidence="4">V/A-type H+-transporting ATPase subunit E</fullName>
    </submittedName>
</protein>
<evidence type="ECO:0000313" key="5">
    <source>
        <dbReference type="Proteomes" id="UP000184342"/>
    </source>
</evidence>
<reference evidence="4 5" key="1">
    <citation type="submission" date="2016-11" db="EMBL/GenBank/DDBJ databases">
        <authorList>
            <person name="Jaros S."/>
            <person name="Januszkiewicz K."/>
            <person name="Wedrychowicz H."/>
        </authorList>
    </citation>
    <scope>NUCLEOTIDE SEQUENCE [LARGE SCALE GENOMIC DNA]</scope>
    <source>
        <strain evidence="4 5">DSM 15970</strain>
    </source>
</reference>
<proteinExistence type="inferred from homology"/>
<evidence type="ECO:0000256" key="2">
    <source>
        <dbReference type="ARBA" id="ARBA00022448"/>
    </source>
</evidence>
<dbReference type="InterPro" id="IPR038495">
    <property type="entry name" value="ATPase_E_C"/>
</dbReference>
<comment type="similarity">
    <text evidence="1">Belongs to the V-ATPase E subunit family.</text>
</comment>
<dbReference type="STRING" id="1122934.SAMN02745691_00562"/>
<sequence>MTGLEKILEHIKSNADSEAGAVLEKAKKEVQQLLDESREEGAKQVKVLEEQSKTKYENLIKQGESAAALREKKAILETKQQAIEKVIEDAKAFLLELPEDKYFDTIVKMVKKYSLNQKGYLLFSESDLRRVPADFEAKLAEALKEKAGAELTVSKETRRIDGGFVLAYGEVEENCSFESLFSAAKETLQDKVGGMLFE</sequence>
<keyword evidence="3" id="KW-0406">Ion transport</keyword>
<evidence type="ECO:0000256" key="3">
    <source>
        <dbReference type="ARBA" id="ARBA00023065"/>
    </source>
</evidence>
<accession>A0A1M6CQ06</accession>
<keyword evidence="5" id="KW-1185">Reference proteome</keyword>
<evidence type="ECO:0000313" key="4">
    <source>
        <dbReference type="EMBL" id="SHI63175.1"/>
    </source>
</evidence>
<dbReference type="GO" id="GO:0046961">
    <property type="term" value="F:proton-transporting ATPase activity, rotational mechanism"/>
    <property type="evidence" value="ECO:0007669"/>
    <property type="project" value="InterPro"/>
</dbReference>
<dbReference type="EMBL" id="FQYT01000005">
    <property type="protein sequence ID" value="SHI63175.1"/>
    <property type="molecule type" value="Genomic_DNA"/>
</dbReference>
<name>A0A1M6CQ06_9FIRM</name>
<dbReference type="Gene3D" id="3.30.2320.30">
    <property type="entry name" value="ATP synthase, E subunit, C-terminal"/>
    <property type="match status" value="1"/>
</dbReference>
<dbReference type="RefSeq" id="WP_073992842.1">
    <property type="nucleotide sequence ID" value="NZ_FQYT01000005.1"/>
</dbReference>
<dbReference type="SUPFAM" id="SSF160527">
    <property type="entry name" value="V-type ATPase subunit E-like"/>
    <property type="match status" value="1"/>
</dbReference>
<evidence type="ECO:0000256" key="1">
    <source>
        <dbReference type="ARBA" id="ARBA00005901"/>
    </source>
</evidence>
<dbReference type="Pfam" id="PF01991">
    <property type="entry name" value="vATP-synt_E"/>
    <property type="match status" value="1"/>
</dbReference>
<keyword evidence="2" id="KW-0813">Transport</keyword>
<dbReference type="OrthoDB" id="1734087at2"/>